<dbReference type="Proteomes" id="UP001597557">
    <property type="component" value="Unassembled WGS sequence"/>
</dbReference>
<dbReference type="EMBL" id="JBHUPD010000001">
    <property type="protein sequence ID" value="MFD2871964.1"/>
    <property type="molecule type" value="Genomic_DNA"/>
</dbReference>
<name>A0ABW5Y9C3_9SPHI</name>
<accession>A0ABW5Y9C3</accession>
<comment type="caution">
    <text evidence="2">The sequence shown here is derived from an EMBL/GenBank/DDBJ whole genome shotgun (WGS) entry which is preliminary data.</text>
</comment>
<proteinExistence type="predicted"/>
<organism evidence="2 3">
    <name type="scientific">Mucilaginibacter ximonensis</name>
    <dbReference type="NCBI Taxonomy" id="538021"/>
    <lineage>
        <taxon>Bacteria</taxon>
        <taxon>Pseudomonadati</taxon>
        <taxon>Bacteroidota</taxon>
        <taxon>Sphingobacteriia</taxon>
        <taxon>Sphingobacteriales</taxon>
        <taxon>Sphingobacteriaceae</taxon>
        <taxon>Mucilaginibacter</taxon>
    </lineage>
</organism>
<dbReference type="PANTHER" id="PTHR30471:SF3">
    <property type="entry name" value="UPF0758 PROTEIN YEES-RELATED"/>
    <property type="match status" value="1"/>
</dbReference>
<protein>
    <submittedName>
        <fullName evidence="2">UPF0758 domain-containing protein</fullName>
    </submittedName>
</protein>
<evidence type="ECO:0000313" key="3">
    <source>
        <dbReference type="Proteomes" id="UP001597557"/>
    </source>
</evidence>
<feature type="domain" description="UPF0758" evidence="1">
    <location>
        <begin position="4"/>
        <end position="79"/>
    </location>
</feature>
<evidence type="ECO:0000259" key="1">
    <source>
        <dbReference type="Pfam" id="PF20582"/>
    </source>
</evidence>
<evidence type="ECO:0000313" key="2">
    <source>
        <dbReference type="EMBL" id="MFD2871964.1"/>
    </source>
</evidence>
<reference evidence="3" key="1">
    <citation type="journal article" date="2019" name="Int. J. Syst. Evol. Microbiol.">
        <title>The Global Catalogue of Microorganisms (GCM) 10K type strain sequencing project: providing services to taxonomists for standard genome sequencing and annotation.</title>
        <authorList>
            <consortium name="The Broad Institute Genomics Platform"/>
            <consortium name="The Broad Institute Genome Sequencing Center for Infectious Disease"/>
            <person name="Wu L."/>
            <person name="Ma J."/>
        </authorList>
    </citation>
    <scope>NUCLEOTIDE SEQUENCE [LARGE SCALE GENOMIC DNA]</scope>
    <source>
        <strain evidence="3">KCTC 22437</strain>
    </source>
</reference>
<sequence length="207" mass="22854">MENIKHLLPVDRPREKLQLQGPQALSDAELLAIVFGSGNRGLPVSQVCDELLDAIQLKDIPDAEVKTLCQTKGIGPAKALVLLAIAEIGRRLYVPPPLRLPDHEAIVQHVRPILEASDGLCYLMVLMTADRELLAICELGSVLPDLQRTLQLAAESGAKRVQLARNGWLQFSRLECEFQRNLELACGALTIIAYEMMAVNAQQFKIQ</sequence>
<dbReference type="InterPro" id="IPR001405">
    <property type="entry name" value="UPF0758"/>
</dbReference>
<keyword evidence="3" id="KW-1185">Reference proteome</keyword>
<dbReference type="PANTHER" id="PTHR30471">
    <property type="entry name" value="DNA REPAIR PROTEIN RADC"/>
    <property type="match status" value="1"/>
</dbReference>
<dbReference type="Pfam" id="PF20582">
    <property type="entry name" value="UPF0758_N"/>
    <property type="match status" value="1"/>
</dbReference>
<gene>
    <name evidence="2" type="ORF">ACFS5N_05760</name>
</gene>
<dbReference type="InterPro" id="IPR046778">
    <property type="entry name" value="UPF0758_N"/>
</dbReference>